<feature type="signal peptide" evidence="1">
    <location>
        <begin position="1"/>
        <end position="23"/>
    </location>
</feature>
<sequence>MALKYTAILFTIFLLFVIQNASADIKMMQVTFVETLASKESIICCPKGKSNTASLTVSKTQPGSNLKNIKNDDCTKANDVKVNGEGMGDSVLTAVVIPQDDLDQKRASGEAINNDSVGCETPTEFCMQTDSMKSDNNCIVITNVSNMDSQISCDSSMFNQ</sequence>
<protein>
    <submittedName>
        <fullName evidence="2">4504_t:CDS:1</fullName>
    </submittedName>
</protein>
<feature type="chain" id="PRO_5040321716" evidence="1">
    <location>
        <begin position="24"/>
        <end position="160"/>
    </location>
</feature>
<evidence type="ECO:0000313" key="2">
    <source>
        <dbReference type="EMBL" id="CAG8589197.1"/>
    </source>
</evidence>
<evidence type="ECO:0000256" key="1">
    <source>
        <dbReference type="SAM" id="SignalP"/>
    </source>
</evidence>
<reference evidence="2" key="1">
    <citation type="submission" date="2021-06" db="EMBL/GenBank/DDBJ databases">
        <authorList>
            <person name="Kallberg Y."/>
            <person name="Tangrot J."/>
            <person name="Rosling A."/>
        </authorList>
    </citation>
    <scope>NUCLEOTIDE SEQUENCE</scope>
    <source>
        <strain evidence="2">UK204</strain>
    </source>
</reference>
<dbReference type="AlphaFoldDB" id="A0A9N9C506"/>
<keyword evidence="3" id="KW-1185">Reference proteome</keyword>
<dbReference type="OrthoDB" id="10341256at2759"/>
<evidence type="ECO:0000313" key="3">
    <source>
        <dbReference type="Proteomes" id="UP000789570"/>
    </source>
</evidence>
<keyword evidence="1" id="KW-0732">Signal</keyword>
<gene>
    <name evidence="2" type="ORF">FCALED_LOCUS8001</name>
</gene>
<dbReference type="EMBL" id="CAJVPQ010002246">
    <property type="protein sequence ID" value="CAG8589197.1"/>
    <property type="molecule type" value="Genomic_DNA"/>
</dbReference>
<dbReference type="Proteomes" id="UP000789570">
    <property type="component" value="Unassembled WGS sequence"/>
</dbReference>
<organism evidence="2 3">
    <name type="scientific">Funneliformis caledonium</name>
    <dbReference type="NCBI Taxonomy" id="1117310"/>
    <lineage>
        <taxon>Eukaryota</taxon>
        <taxon>Fungi</taxon>
        <taxon>Fungi incertae sedis</taxon>
        <taxon>Mucoromycota</taxon>
        <taxon>Glomeromycotina</taxon>
        <taxon>Glomeromycetes</taxon>
        <taxon>Glomerales</taxon>
        <taxon>Glomeraceae</taxon>
        <taxon>Funneliformis</taxon>
    </lineage>
</organism>
<proteinExistence type="predicted"/>
<name>A0A9N9C506_9GLOM</name>
<accession>A0A9N9C506</accession>
<comment type="caution">
    <text evidence="2">The sequence shown here is derived from an EMBL/GenBank/DDBJ whole genome shotgun (WGS) entry which is preliminary data.</text>
</comment>